<feature type="domain" description="Peptidase C39" evidence="1">
    <location>
        <begin position="46"/>
        <end position="131"/>
    </location>
</feature>
<proteinExistence type="predicted"/>
<dbReference type="GO" id="GO:0008233">
    <property type="term" value="F:peptidase activity"/>
    <property type="evidence" value="ECO:0007669"/>
    <property type="project" value="InterPro"/>
</dbReference>
<sequence length="144" mass="15376">MAGAVTVAMPVASPAANIGFAGVLPGGSGLYHKPVVSLKEAKYNGLIRQHTDFSCGAAALATILKYAYGQPVSEADVLKGLFTVSDESMVRQRGFSLLDIKRYVGSLGYRGRGYRIPLPALEHVRIPTLILLDINGYQAVEKVL</sequence>
<dbReference type="GO" id="GO:0005524">
    <property type="term" value="F:ATP binding"/>
    <property type="evidence" value="ECO:0007669"/>
    <property type="project" value="InterPro"/>
</dbReference>
<dbReference type="Proteomes" id="UP000029273">
    <property type="component" value="Unassembled WGS sequence"/>
</dbReference>
<dbReference type="AlphaFoldDB" id="A0A1A6C4V0"/>
<protein>
    <recommendedName>
        <fullName evidence="1">Peptidase C39 domain-containing protein</fullName>
    </recommendedName>
</protein>
<dbReference type="InterPro" id="IPR005074">
    <property type="entry name" value="Peptidase_C39"/>
</dbReference>
<keyword evidence="3" id="KW-1185">Reference proteome</keyword>
<accession>A0A1A6C4V0</accession>
<evidence type="ECO:0000313" key="2">
    <source>
        <dbReference type="EMBL" id="OBS09596.1"/>
    </source>
</evidence>
<evidence type="ECO:0000313" key="3">
    <source>
        <dbReference type="Proteomes" id="UP000029273"/>
    </source>
</evidence>
<dbReference type="Gene3D" id="3.90.70.10">
    <property type="entry name" value="Cysteine proteinases"/>
    <property type="match status" value="1"/>
</dbReference>
<comment type="caution">
    <text evidence="2">The sequence shown here is derived from an EMBL/GenBank/DDBJ whole genome shotgun (WGS) entry which is preliminary data.</text>
</comment>
<gene>
    <name evidence="2" type="ORF">Thpro_021924</name>
</gene>
<name>A0A1A6C4V0_9GAMM</name>
<organism evidence="2 3">
    <name type="scientific">Acidihalobacter prosperus</name>
    <dbReference type="NCBI Taxonomy" id="160660"/>
    <lineage>
        <taxon>Bacteria</taxon>
        <taxon>Pseudomonadati</taxon>
        <taxon>Pseudomonadota</taxon>
        <taxon>Gammaproteobacteria</taxon>
        <taxon>Chromatiales</taxon>
        <taxon>Ectothiorhodospiraceae</taxon>
        <taxon>Acidihalobacter</taxon>
    </lineage>
</organism>
<dbReference type="GO" id="GO:0016020">
    <property type="term" value="C:membrane"/>
    <property type="evidence" value="ECO:0007669"/>
    <property type="project" value="InterPro"/>
</dbReference>
<dbReference type="Pfam" id="PF03412">
    <property type="entry name" value="Peptidase_C39"/>
    <property type="match status" value="1"/>
</dbReference>
<evidence type="ECO:0000259" key="1">
    <source>
        <dbReference type="Pfam" id="PF03412"/>
    </source>
</evidence>
<dbReference type="EMBL" id="JQSG02000003">
    <property type="protein sequence ID" value="OBS09596.1"/>
    <property type="molecule type" value="Genomic_DNA"/>
</dbReference>
<reference evidence="2 3" key="1">
    <citation type="journal article" date="2014" name="Genome Announc.">
        <title>Draft Genome Sequence of the Iron-Oxidizing, Acidophilic, and Halotolerant 'Thiobacillus prosperus' Type Strain DSM 5130.</title>
        <authorList>
            <person name="Ossandon F.J."/>
            <person name="Cardenas J.P."/>
            <person name="Corbett M."/>
            <person name="Quatrini R."/>
            <person name="Holmes D.S."/>
            <person name="Watkin E."/>
        </authorList>
    </citation>
    <scope>NUCLEOTIDE SEQUENCE [LARGE SCALE GENOMIC DNA]</scope>
    <source>
        <strain evidence="2 3">DSM 5130</strain>
    </source>
</reference>
<dbReference type="GO" id="GO:0006508">
    <property type="term" value="P:proteolysis"/>
    <property type="evidence" value="ECO:0007669"/>
    <property type="project" value="InterPro"/>
</dbReference>